<feature type="domain" description="Transcriptional repressor PaaX-like N-terminal" evidence="1">
    <location>
        <begin position="22"/>
        <end position="89"/>
    </location>
</feature>
<dbReference type="Pfam" id="PF08223">
    <property type="entry name" value="PaaX_C"/>
    <property type="match status" value="1"/>
</dbReference>
<evidence type="ECO:0000313" key="3">
    <source>
        <dbReference type="EMBL" id="APE45186.1"/>
    </source>
</evidence>
<evidence type="ECO:0000313" key="4">
    <source>
        <dbReference type="Proteomes" id="UP000181897"/>
    </source>
</evidence>
<dbReference type="Pfam" id="PF07848">
    <property type="entry name" value="PaaX"/>
    <property type="match status" value="1"/>
</dbReference>
<dbReference type="RefSeq" id="WP_071973534.1">
    <property type="nucleotide sequence ID" value="NZ_CP018076.1"/>
</dbReference>
<dbReference type="Gene3D" id="1.20.58.1460">
    <property type="match status" value="1"/>
</dbReference>
<dbReference type="Proteomes" id="UP000181897">
    <property type="component" value="Chromosome"/>
</dbReference>
<proteinExistence type="predicted"/>
<dbReference type="PANTHER" id="PTHR30319">
    <property type="entry name" value="PHENYLACETIC ACID REGULATOR-RELATED TRANSCRIPTIONAL REPRESSOR"/>
    <property type="match status" value="1"/>
</dbReference>
<dbReference type="InterPro" id="IPR012906">
    <property type="entry name" value="PaaX-like_N"/>
</dbReference>
<dbReference type="Gene3D" id="3.30.70.2670">
    <property type="match status" value="1"/>
</dbReference>
<dbReference type="STRING" id="1917485.BOO69_18495"/>
<evidence type="ECO:0000259" key="1">
    <source>
        <dbReference type="Pfam" id="PF07848"/>
    </source>
</evidence>
<protein>
    <recommendedName>
        <fullName evidence="5">PaaX family transcriptional regulator</fullName>
    </recommendedName>
</protein>
<reference evidence="3 4" key="1">
    <citation type="submission" date="2016-11" db="EMBL/GenBank/DDBJ databases">
        <title>Complete genome sequence of Sulfitobacter sp. AM1-D1, a toxic bacteria associated with marine dinoflagellate Alexandrium minutum in East China Sea.</title>
        <authorList>
            <person name="Yang Q."/>
            <person name="Zhang X."/>
            <person name="Tian X."/>
        </authorList>
    </citation>
    <scope>NUCLEOTIDE SEQUENCE [LARGE SCALE GENOMIC DNA]</scope>
    <source>
        <strain evidence="3 4">AM1-D1</strain>
    </source>
</reference>
<gene>
    <name evidence="3" type="ORF">BOO69_18495</name>
</gene>
<feature type="domain" description="Transcriptional repressor PaaX-like C-terminal" evidence="2">
    <location>
        <begin position="171"/>
        <end position="240"/>
    </location>
</feature>
<dbReference type="KEGG" id="suam:BOO69_18495"/>
<evidence type="ECO:0000259" key="2">
    <source>
        <dbReference type="Pfam" id="PF08223"/>
    </source>
</evidence>
<accession>A0A1J0WLK8</accession>
<evidence type="ECO:0008006" key="5">
    <source>
        <dbReference type="Google" id="ProtNLM"/>
    </source>
</evidence>
<dbReference type="Gene3D" id="1.10.10.10">
    <property type="entry name" value="Winged helix-like DNA-binding domain superfamily/Winged helix DNA-binding domain"/>
    <property type="match status" value="1"/>
</dbReference>
<dbReference type="EMBL" id="CP018076">
    <property type="protein sequence ID" value="APE45186.1"/>
    <property type="molecule type" value="Genomic_DNA"/>
</dbReference>
<dbReference type="InterPro" id="IPR013225">
    <property type="entry name" value="PaaX_C"/>
</dbReference>
<dbReference type="GO" id="GO:0006351">
    <property type="term" value="P:DNA-templated transcription"/>
    <property type="evidence" value="ECO:0007669"/>
    <property type="project" value="TreeGrafter"/>
</dbReference>
<keyword evidence="4" id="KW-1185">Reference proteome</keyword>
<dbReference type="AlphaFoldDB" id="A0A1J0WLK8"/>
<dbReference type="InterPro" id="IPR036388">
    <property type="entry name" value="WH-like_DNA-bd_sf"/>
</dbReference>
<dbReference type="PANTHER" id="PTHR30319:SF1">
    <property type="entry name" value="TRANSCRIPTIONAL REPRESSOR PAAX"/>
    <property type="match status" value="1"/>
</dbReference>
<organism evidence="3 4">
    <name type="scientific">Sulfitobacter alexandrii</name>
    <dbReference type="NCBI Taxonomy" id="1917485"/>
    <lineage>
        <taxon>Bacteria</taxon>
        <taxon>Pseudomonadati</taxon>
        <taxon>Pseudomonadota</taxon>
        <taxon>Alphaproteobacteria</taxon>
        <taxon>Rhodobacterales</taxon>
        <taxon>Roseobacteraceae</taxon>
        <taxon>Sulfitobacter</taxon>
    </lineage>
</organism>
<dbReference type="OrthoDB" id="2270427at2"/>
<name>A0A1J0WLK8_9RHOB</name>
<sequence>MLTEDFITLTAPLRAVGGGRVWSLMISLFGDLAQEEGTAIDGPVLSAMMALLEIRPEAARVALHRLRNDGWIISEKVGRISRHSLSEKGRAESAAATPRIYAPPPDGSEGWQMVLLESVDDPVSADMAAHGFTALSPRMFVGPADIPAPGNGLSLAGGHVPDWLLGQLRDEAMQRTYADLAQSLNDLKNALTKARALSPLQKAVLRGLIVHNWRRIVLKNPPLPLALTERGGPARQSHLLVTELLAAFPRPALRDLAGRPAG</sequence>